<organism evidence="2 3">
    <name type="scientific">Desulfofundulus thermosubterraneus DSM 16057</name>
    <dbReference type="NCBI Taxonomy" id="1121432"/>
    <lineage>
        <taxon>Bacteria</taxon>
        <taxon>Bacillati</taxon>
        <taxon>Bacillota</taxon>
        <taxon>Clostridia</taxon>
        <taxon>Eubacteriales</taxon>
        <taxon>Peptococcaceae</taxon>
        <taxon>Desulfofundulus</taxon>
    </lineage>
</organism>
<dbReference type="STRING" id="1121432.SAMN02745219_03370"/>
<name>A0A1M6M9D7_9FIRM</name>
<feature type="domain" description="YqbQ/XkdQ" evidence="1">
    <location>
        <begin position="91"/>
        <end position="323"/>
    </location>
</feature>
<dbReference type="OrthoDB" id="9815473at2"/>
<accession>A0A1M6M9D7</accession>
<dbReference type="SUPFAM" id="SSF69279">
    <property type="entry name" value="Phage tail proteins"/>
    <property type="match status" value="1"/>
</dbReference>
<protein>
    <submittedName>
        <fullName evidence="2">Phage protein D</fullName>
    </submittedName>
</protein>
<evidence type="ECO:0000313" key="3">
    <source>
        <dbReference type="Proteomes" id="UP000184529"/>
    </source>
</evidence>
<sequence length="346" mass="39452">MSTPRACLVVEGNLVKPFDLISARWENTLYLAADSLEVKLKNEDRLSDYLRKKQEVQLYLGYVKNASYWRLDELSYCFGGLIDAVRPVFEGEGETVTLLCRDYSAPLIDTAYSIAYAERTSAQIAQMLAAKYGLRAKIVPTTDVLEKELFQDGSEWEQLQLLAEREGYVCYVKKEKELVFAPRTEEEIVARLAWKANVVRAEFEDSGVGVYNKVTVRHWTKKQKIEGSAEDAFLIQQMGGVKERIIYDASVKSPAQAKEKAKKRLQELSRSVITAEVTVVGDPVLLAEKRVDMIGFGRFSGVYYIERAIHQYGAEGYVVDLSLTNVRPQDAQQYRQDLYNYQEKKM</sequence>
<evidence type="ECO:0000313" key="2">
    <source>
        <dbReference type="EMBL" id="SHJ80076.1"/>
    </source>
</evidence>
<dbReference type="InterPro" id="IPR056937">
    <property type="entry name" value="YqbQ/XkdQ"/>
</dbReference>
<reference evidence="3" key="1">
    <citation type="submission" date="2016-11" db="EMBL/GenBank/DDBJ databases">
        <authorList>
            <person name="Varghese N."/>
            <person name="Submissions S."/>
        </authorList>
    </citation>
    <scope>NUCLEOTIDE SEQUENCE [LARGE SCALE GENOMIC DNA]</scope>
    <source>
        <strain evidence="3">DSM 16057</strain>
    </source>
</reference>
<dbReference type="AlphaFoldDB" id="A0A1M6M9D7"/>
<dbReference type="Proteomes" id="UP000184529">
    <property type="component" value="Unassembled WGS sequence"/>
</dbReference>
<dbReference type="Pfam" id="PF24032">
    <property type="entry name" value="YQBQ"/>
    <property type="match status" value="1"/>
</dbReference>
<evidence type="ECO:0000259" key="1">
    <source>
        <dbReference type="Pfam" id="PF24032"/>
    </source>
</evidence>
<keyword evidence="3" id="KW-1185">Reference proteome</keyword>
<gene>
    <name evidence="2" type="ORF">SAMN02745219_03370</name>
</gene>
<proteinExistence type="predicted"/>
<dbReference type="EMBL" id="FQZM01000064">
    <property type="protein sequence ID" value="SHJ80076.1"/>
    <property type="molecule type" value="Genomic_DNA"/>
</dbReference>